<evidence type="ECO:0000256" key="12">
    <source>
        <dbReference type="ARBA" id="ARBA00023136"/>
    </source>
</evidence>
<evidence type="ECO:0000256" key="3">
    <source>
        <dbReference type="ARBA" id="ARBA00004906"/>
    </source>
</evidence>
<reference evidence="17 18" key="1">
    <citation type="submission" date="2020-08" db="EMBL/GenBank/DDBJ databases">
        <title>Plant Genome Project.</title>
        <authorList>
            <person name="Zhang R.-G."/>
        </authorList>
    </citation>
    <scope>NUCLEOTIDE SEQUENCE [LARGE SCALE GENOMIC DNA]</scope>
    <source>
        <tissue evidence="17">Rhizome</tissue>
    </source>
</reference>
<dbReference type="InterPro" id="IPR044600">
    <property type="entry name" value="ATL1/ATL16-like"/>
</dbReference>
<comment type="subcellular location">
    <subcellularLocation>
        <location evidence="2">Membrane</location>
        <topology evidence="2">Single-pass membrane protein</topology>
    </subcellularLocation>
</comment>
<feature type="domain" description="RING-type" evidence="16">
    <location>
        <begin position="98"/>
        <end position="140"/>
    </location>
</feature>
<evidence type="ECO:0000259" key="16">
    <source>
        <dbReference type="PROSITE" id="PS50089"/>
    </source>
</evidence>
<dbReference type="SMART" id="SM00184">
    <property type="entry name" value="RING"/>
    <property type="match status" value="1"/>
</dbReference>
<organism evidence="17 18">
    <name type="scientific">Zingiber officinale</name>
    <name type="common">Ginger</name>
    <name type="synonym">Amomum zingiber</name>
    <dbReference type="NCBI Taxonomy" id="94328"/>
    <lineage>
        <taxon>Eukaryota</taxon>
        <taxon>Viridiplantae</taxon>
        <taxon>Streptophyta</taxon>
        <taxon>Embryophyta</taxon>
        <taxon>Tracheophyta</taxon>
        <taxon>Spermatophyta</taxon>
        <taxon>Magnoliopsida</taxon>
        <taxon>Liliopsida</taxon>
        <taxon>Zingiberales</taxon>
        <taxon>Zingiberaceae</taxon>
        <taxon>Zingiber</taxon>
    </lineage>
</organism>
<dbReference type="GO" id="GO:0008270">
    <property type="term" value="F:zinc ion binding"/>
    <property type="evidence" value="ECO:0007669"/>
    <property type="project" value="UniProtKB-KW"/>
</dbReference>
<dbReference type="GO" id="GO:0016567">
    <property type="term" value="P:protein ubiquitination"/>
    <property type="evidence" value="ECO:0007669"/>
    <property type="project" value="InterPro"/>
</dbReference>
<dbReference type="AlphaFoldDB" id="A0A8J5LAK6"/>
<dbReference type="PANTHER" id="PTHR46913:SF1">
    <property type="entry name" value="RING-H2 FINGER PROTEIN ATL16"/>
    <property type="match status" value="1"/>
</dbReference>
<evidence type="ECO:0000256" key="4">
    <source>
        <dbReference type="ARBA" id="ARBA00012483"/>
    </source>
</evidence>
<keyword evidence="12 15" id="KW-0472">Membrane</keyword>
<comment type="pathway">
    <text evidence="3">Protein modification; protein ubiquitination.</text>
</comment>
<keyword evidence="11 15" id="KW-1133">Transmembrane helix</keyword>
<dbReference type="PANTHER" id="PTHR46913">
    <property type="entry name" value="RING-H2 FINGER PROTEIN ATL16"/>
    <property type="match status" value="1"/>
</dbReference>
<evidence type="ECO:0000256" key="10">
    <source>
        <dbReference type="ARBA" id="ARBA00022833"/>
    </source>
</evidence>
<evidence type="ECO:0000313" key="18">
    <source>
        <dbReference type="Proteomes" id="UP000734854"/>
    </source>
</evidence>
<sequence>MSSLEPAMDGTDDASVAAVRIGTEAMVAVVAFLFMVVVFVFFFYLYARRRLRSGSGRFVFSNTAPDIGRRGLDAAALAALPATVYSSADFKDRGGLECAVCLTELADGEAARVLPACGHGFHLECIDMWFHSRATCPLCRRRVVVGEPSSPKTEPPSPLPPPLEASAREPLAFPTNVLIWGGRGQEGSLVIEIPRRAVGGSGSQVSPSTTASAAEESRSLLSVRFQSLRRLWSQGRRAGPSSTEFLDVEQGLAEGSAPLPQTPAAKQ</sequence>
<keyword evidence="18" id="KW-1185">Reference proteome</keyword>
<evidence type="ECO:0000256" key="1">
    <source>
        <dbReference type="ARBA" id="ARBA00000900"/>
    </source>
</evidence>
<name>A0A8J5LAK6_ZINOF</name>
<dbReference type="SUPFAM" id="SSF57850">
    <property type="entry name" value="RING/U-box"/>
    <property type="match status" value="1"/>
</dbReference>
<dbReference type="GO" id="GO:0061630">
    <property type="term" value="F:ubiquitin protein ligase activity"/>
    <property type="evidence" value="ECO:0007669"/>
    <property type="project" value="UniProtKB-EC"/>
</dbReference>
<dbReference type="CDD" id="cd16461">
    <property type="entry name" value="RING-H2_EL5-like"/>
    <property type="match status" value="1"/>
</dbReference>
<feature type="compositionally biased region" description="Pro residues" evidence="14">
    <location>
        <begin position="153"/>
        <end position="163"/>
    </location>
</feature>
<keyword evidence="8 13" id="KW-0863">Zinc-finger</keyword>
<dbReference type="Pfam" id="PF13639">
    <property type="entry name" value="zf-RING_2"/>
    <property type="match status" value="1"/>
</dbReference>
<dbReference type="Proteomes" id="UP000734854">
    <property type="component" value="Unassembled WGS sequence"/>
</dbReference>
<evidence type="ECO:0000313" key="17">
    <source>
        <dbReference type="EMBL" id="KAG6511346.1"/>
    </source>
</evidence>
<dbReference type="InterPro" id="IPR001841">
    <property type="entry name" value="Znf_RING"/>
</dbReference>
<feature type="transmembrane region" description="Helical" evidence="15">
    <location>
        <begin position="25"/>
        <end position="47"/>
    </location>
</feature>
<evidence type="ECO:0000256" key="2">
    <source>
        <dbReference type="ARBA" id="ARBA00004167"/>
    </source>
</evidence>
<evidence type="ECO:0000256" key="7">
    <source>
        <dbReference type="ARBA" id="ARBA00022723"/>
    </source>
</evidence>
<feature type="region of interest" description="Disordered" evidence="14">
    <location>
        <begin position="146"/>
        <end position="166"/>
    </location>
</feature>
<dbReference type="InterPro" id="IPR013083">
    <property type="entry name" value="Znf_RING/FYVE/PHD"/>
</dbReference>
<keyword evidence="10" id="KW-0862">Zinc</keyword>
<evidence type="ECO:0000256" key="14">
    <source>
        <dbReference type="SAM" id="MobiDB-lite"/>
    </source>
</evidence>
<evidence type="ECO:0000256" key="9">
    <source>
        <dbReference type="ARBA" id="ARBA00022786"/>
    </source>
</evidence>
<comment type="catalytic activity">
    <reaction evidence="1">
        <text>S-ubiquitinyl-[E2 ubiquitin-conjugating enzyme]-L-cysteine + [acceptor protein]-L-lysine = [E2 ubiquitin-conjugating enzyme]-L-cysteine + N(6)-ubiquitinyl-[acceptor protein]-L-lysine.</text>
        <dbReference type="EC" id="2.3.2.27"/>
    </reaction>
</comment>
<dbReference type="GO" id="GO:0016020">
    <property type="term" value="C:membrane"/>
    <property type="evidence" value="ECO:0007669"/>
    <property type="project" value="UniProtKB-SubCell"/>
</dbReference>
<evidence type="ECO:0000256" key="15">
    <source>
        <dbReference type="SAM" id="Phobius"/>
    </source>
</evidence>
<dbReference type="EC" id="2.3.2.27" evidence="4"/>
<feature type="region of interest" description="Disordered" evidence="14">
    <location>
        <begin position="233"/>
        <end position="267"/>
    </location>
</feature>
<dbReference type="Gene3D" id="3.30.40.10">
    <property type="entry name" value="Zinc/RING finger domain, C3HC4 (zinc finger)"/>
    <property type="match status" value="1"/>
</dbReference>
<dbReference type="PROSITE" id="PS50089">
    <property type="entry name" value="ZF_RING_2"/>
    <property type="match status" value="1"/>
</dbReference>
<gene>
    <name evidence="17" type="ORF">ZIOFF_029406</name>
</gene>
<dbReference type="EMBL" id="JACMSC010000008">
    <property type="protein sequence ID" value="KAG6511346.1"/>
    <property type="molecule type" value="Genomic_DNA"/>
</dbReference>
<evidence type="ECO:0000256" key="13">
    <source>
        <dbReference type="PROSITE-ProRule" id="PRU00175"/>
    </source>
</evidence>
<comment type="caution">
    <text evidence="17">The sequence shown here is derived from an EMBL/GenBank/DDBJ whole genome shotgun (WGS) entry which is preliminary data.</text>
</comment>
<keyword evidence="9" id="KW-0833">Ubl conjugation pathway</keyword>
<dbReference type="FunFam" id="3.30.40.10:FF:000457">
    <property type="entry name" value="RING-H2 finger protein ATL3"/>
    <property type="match status" value="1"/>
</dbReference>
<keyword evidence="7" id="KW-0479">Metal-binding</keyword>
<keyword evidence="6 15" id="KW-0812">Transmembrane</keyword>
<evidence type="ECO:0000256" key="6">
    <source>
        <dbReference type="ARBA" id="ARBA00022692"/>
    </source>
</evidence>
<keyword evidence="5" id="KW-0808">Transferase</keyword>
<proteinExistence type="predicted"/>
<evidence type="ECO:0000256" key="5">
    <source>
        <dbReference type="ARBA" id="ARBA00022679"/>
    </source>
</evidence>
<evidence type="ECO:0000256" key="8">
    <source>
        <dbReference type="ARBA" id="ARBA00022771"/>
    </source>
</evidence>
<accession>A0A8J5LAK6</accession>
<evidence type="ECO:0000256" key="11">
    <source>
        <dbReference type="ARBA" id="ARBA00022989"/>
    </source>
</evidence>
<protein>
    <recommendedName>
        <fullName evidence="4">RING-type E3 ubiquitin transferase</fullName>
        <ecNumber evidence="4">2.3.2.27</ecNumber>
    </recommendedName>
</protein>